<sequence>MANIVEVRFAAFIPQAWIEFMRTTEVIIQYNGNNREFTYYTENQPEKSKMVQHIVCDFSQKAIKHYKSTGPTIERTIDIDTGEVLREFYDHAGTEGLTISDTSISSTQASFKIRASVANPLNTDAPAIDWEYTVTVTSSGKVTVVGQHDGYPAHEIYKRVDSGTPVLIYKHDPRTTGETVASLFPPMEHSVNKSA</sequence>
<name>A0ABW5QSA4_9BACL</name>
<reference evidence="2" key="1">
    <citation type="journal article" date="2019" name="Int. J. Syst. Evol. Microbiol.">
        <title>The Global Catalogue of Microorganisms (GCM) 10K type strain sequencing project: providing services to taxonomists for standard genome sequencing and annotation.</title>
        <authorList>
            <consortium name="The Broad Institute Genomics Platform"/>
            <consortium name="The Broad Institute Genome Sequencing Center for Infectious Disease"/>
            <person name="Wu L."/>
            <person name="Ma J."/>
        </authorList>
    </citation>
    <scope>NUCLEOTIDE SEQUENCE [LARGE SCALE GENOMIC DNA]</scope>
    <source>
        <strain evidence="2">TISTR 1827</strain>
    </source>
</reference>
<evidence type="ECO:0000313" key="2">
    <source>
        <dbReference type="Proteomes" id="UP001597493"/>
    </source>
</evidence>
<protein>
    <submittedName>
        <fullName evidence="1">DUF3238 domain-containing protein</fullName>
    </submittedName>
</protein>
<dbReference type="InterPro" id="IPR021631">
    <property type="entry name" value="DUF3238"/>
</dbReference>
<dbReference type="Proteomes" id="UP001597493">
    <property type="component" value="Unassembled WGS sequence"/>
</dbReference>
<accession>A0ABW5QSA4</accession>
<gene>
    <name evidence="1" type="ORF">ACFSW5_01745</name>
</gene>
<keyword evidence="2" id="KW-1185">Reference proteome</keyword>
<dbReference type="EMBL" id="JBHUMY010000001">
    <property type="protein sequence ID" value="MFD2658983.1"/>
    <property type="molecule type" value="Genomic_DNA"/>
</dbReference>
<dbReference type="Pfam" id="PF11579">
    <property type="entry name" value="DUF3238"/>
    <property type="match status" value="1"/>
</dbReference>
<comment type="caution">
    <text evidence="1">The sequence shown here is derived from an EMBL/GenBank/DDBJ whole genome shotgun (WGS) entry which is preliminary data.</text>
</comment>
<dbReference type="RefSeq" id="WP_379269064.1">
    <property type="nucleotide sequence ID" value="NZ_JBHUGT010000050.1"/>
</dbReference>
<evidence type="ECO:0000313" key="1">
    <source>
        <dbReference type="EMBL" id="MFD2658983.1"/>
    </source>
</evidence>
<proteinExistence type="predicted"/>
<organism evidence="1 2">
    <name type="scientific">Paenibacillus thailandensis</name>
    <dbReference type="NCBI Taxonomy" id="393250"/>
    <lineage>
        <taxon>Bacteria</taxon>
        <taxon>Bacillati</taxon>
        <taxon>Bacillota</taxon>
        <taxon>Bacilli</taxon>
        <taxon>Bacillales</taxon>
        <taxon>Paenibacillaceae</taxon>
        <taxon>Paenibacillus</taxon>
    </lineage>
</organism>